<dbReference type="SUPFAM" id="SSF47823">
    <property type="entry name" value="lambda integrase-like, N-terminal domain"/>
    <property type="match status" value="1"/>
</dbReference>
<sequence length="343" mass="36588">MDKQIGDGAGRAEIAGTANVLVPAGGLSPACAPELVAEVEAARTYRLRARSANTLRAYASDWSQFQGWCWGRGLEPIPALPEVVATYLAALARAGRADSTVTRHLAAITWQHRREGLPPPSARDTHQLIADTLSGIRREQRARPTRKKAAIGAKDLAGMIAKVDGLGTRAVRDRAILALGLAAALRRSELVALQLADIQLVDQGLTVRVGHSKTDQEGEGATIAVPAGKVLHPVAHLNAWLTVRGGAPGPLFTRVGTRGEFTLEAMSDRSVARLVKSYAKMQGLDPETIAGHSLRAGFLTEAARTRASLAKMQEVSRHKSLKVLMGYVRSAEQFDDHAGAGFI</sequence>
<evidence type="ECO:0000256" key="2">
    <source>
        <dbReference type="ARBA" id="ARBA00023125"/>
    </source>
</evidence>
<keyword evidence="3" id="KW-0233">DNA recombination</keyword>
<reference evidence="7 8" key="1">
    <citation type="submission" date="2014-03" db="EMBL/GenBank/DDBJ databases">
        <title>Whole genome sequence of Novosphingobium resinovorum KF1.</title>
        <authorList>
            <person name="Gan H.M."/>
            <person name="Gan H.Y."/>
            <person name="Chew T.H."/>
            <person name="Savka M.A."/>
        </authorList>
    </citation>
    <scope>NUCLEOTIDE SEQUENCE [LARGE SCALE GENOMIC DNA]</scope>
    <source>
        <strain evidence="7 8">KF1</strain>
    </source>
</reference>
<dbReference type="PANTHER" id="PTHR34605:SF4">
    <property type="entry name" value="DNA ADENINE METHYLTRANSFERASE"/>
    <property type="match status" value="1"/>
</dbReference>
<evidence type="ECO:0000256" key="1">
    <source>
        <dbReference type="ARBA" id="ARBA00022908"/>
    </source>
</evidence>
<dbReference type="InterPro" id="IPR004107">
    <property type="entry name" value="Integrase_SAM-like_N"/>
</dbReference>
<evidence type="ECO:0000313" key="8">
    <source>
        <dbReference type="Proteomes" id="UP000024329"/>
    </source>
</evidence>
<dbReference type="PROSITE" id="PS51898">
    <property type="entry name" value="TYR_RECOMBINASE"/>
    <property type="match status" value="1"/>
</dbReference>
<keyword evidence="1" id="KW-0229">DNA integration</keyword>
<name>A0A031J5M8_9SPHN</name>
<dbReference type="InterPro" id="IPR010998">
    <property type="entry name" value="Integrase_recombinase_N"/>
</dbReference>
<dbReference type="PANTHER" id="PTHR34605">
    <property type="entry name" value="PHAGE_INTEGRASE DOMAIN-CONTAINING PROTEIN"/>
    <property type="match status" value="1"/>
</dbReference>
<dbReference type="SUPFAM" id="SSF56349">
    <property type="entry name" value="DNA breaking-rejoining enzymes"/>
    <property type="match status" value="1"/>
</dbReference>
<dbReference type="RefSeq" id="WP_051587240.1">
    <property type="nucleotide sequence ID" value="NZ_JFYZ01000079.1"/>
</dbReference>
<dbReference type="GO" id="GO:0003677">
    <property type="term" value="F:DNA binding"/>
    <property type="evidence" value="ECO:0007669"/>
    <property type="project" value="UniProtKB-UniRule"/>
</dbReference>
<evidence type="ECO:0000256" key="4">
    <source>
        <dbReference type="PROSITE-ProRule" id="PRU01248"/>
    </source>
</evidence>
<feature type="domain" description="Tyr recombinase" evidence="5">
    <location>
        <begin position="146"/>
        <end position="340"/>
    </location>
</feature>
<dbReference type="Gene3D" id="1.10.150.130">
    <property type="match status" value="1"/>
</dbReference>
<evidence type="ECO:0000313" key="7">
    <source>
        <dbReference type="EMBL" id="EZP68587.1"/>
    </source>
</evidence>
<dbReference type="GO" id="GO:0006310">
    <property type="term" value="P:DNA recombination"/>
    <property type="evidence" value="ECO:0007669"/>
    <property type="project" value="UniProtKB-KW"/>
</dbReference>
<dbReference type="PROSITE" id="PS51900">
    <property type="entry name" value="CB"/>
    <property type="match status" value="1"/>
</dbReference>
<dbReference type="eggNOG" id="COG4974">
    <property type="taxonomic scope" value="Bacteria"/>
</dbReference>
<dbReference type="EMBL" id="JFYZ01000079">
    <property type="protein sequence ID" value="EZP68587.1"/>
    <property type="molecule type" value="Genomic_DNA"/>
</dbReference>
<evidence type="ECO:0000259" key="5">
    <source>
        <dbReference type="PROSITE" id="PS51898"/>
    </source>
</evidence>
<gene>
    <name evidence="7" type="ORF">BV97_05608</name>
</gene>
<dbReference type="GO" id="GO:0015074">
    <property type="term" value="P:DNA integration"/>
    <property type="evidence" value="ECO:0007669"/>
    <property type="project" value="UniProtKB-KW"/>
</dbReference>
<organism evidence="7 8">
    <name type="scientific">Novosphingobium resinovorum</name>
    <dbReference type="NCBI Taxonomy" id="158500"/>
    <lineage>
        <taxon>Bacteria</taxon>
        <taxon>Pseudomonadati</taxon>
        <taxon>Pseudomonadota</taxon>
        <taxon>Alphaproteobacteria</taxon>
        <taxon>Sphingomonadales</taxon>
        <taxon>Sphingomonadaceae</taxon>
        <taxon>Novosphingobium</taxon>
    </lineage>
</organism>
<dbReference type="InterPro" id="IPR002104">
    <property type="entry name" value="Integrase_catalytic"/>
</dbReference>
<comment type="caution">
    <text evidence="7">The sequence shown here is derived from an EMBL/GenBank/DDBJ whole genome shotgun (WGS) entry which is preliminary data.</text>
</comment>
<dbReference type="Proteomes" id="UP000024329">
    <property type="component" value="Unassembled WGS sequence"/>
</dbReference>
<dbReference type="Pfam" id="PF02899">
    <property type="entry name" value="Phage_int_SAM_1"/>
    <property type="match status" value="1"/>
</dbReference>
<dbReference type="InterPro" id="IPR011010">
    <property type="entry name" value="DNA_brk_join_enz"/>
</dbReference>
<feature type="domain" description="Core-binding (CB)" evidence="6">
    <location>
        <begin position="37"/>
        <end position="116"/>
    </location>
</feature>
<protein>
    <submittedName>
        <fullName evidence="7">Phage integrase</fullName>
    </submittedName>
</protein>
<dbReference type="Pfam" id="PF00589">
    <property type="entry name" value="Phage_integrase"/>
    <property type="match status" value="1"/>
</dbReference>
<proteinExistence type="predicted"/>
<dbReference type="PATRIC" id="fig|158500.4.peg.5687"/>
<keyword evidence="2 4" id="KW-0238">DNA-binding</keyword>
<dbReference type="InterPro" id="IPR044068">
    <property type="entry name" value="CB"/>
</dbReference>
<dbReference type="InterPro" id="IPR052925">
    <property type="entry name" value="Phage_Integrase-like_Recomb"/>
</dbReference>
<dbReference type="InterPro" id="IPR013762">
    <property type="entry name" value="Integrase-like_cat_sf"/>
</dbReference>
<accession>A0A031J5M8</accession>
<dbReference type="AlphaFoldDB" id="A0A031J5M8"/>
<evidence type="ECO:0000256" key="3">
    <source>
        <dbReference type="ARBA" id="ARBA00023172"/>
    </source>
</evidence>
<evidence type="ECO:0000259" key="6">
    <source>
        <dbReference type="PROSITE" id="PS51900"/>
    </source>
</evidence>
<dbReference type="Gene3D" id="1.10.443.10">
    <property type="entry name" value="Intergrase catalytic core"/>
    <property type="match status" value="1"/>
</dbReference>